<name>A0A1H9ZUD8_9FIRM</name>
<gene>
    <name evidence="1" type="ORF">SAMN03080614_101330</name>
</gene>
<dbReference type="STRING" id="1120990.SAMN03080614_101330"/>
<evidence type="ECO:0008006" key="3">
    <source>
        <dbReference type="Google" id="ProtNLM"/>
    </source>
</evidence>
<accession>A0A1H9ZUD8</accession>
<sequence>MKVEEIRKQGENLISDLGKYYLRKGLGKEIKEELREIYSKYKGIFTKENIENLKCNENLSFREKKYLLSFLFQGYIGKECFELTREIAQRELQTLVEVDKGEISLKYAQLLLPAEKNREKRLALDKKLGEGQAGINALREKRVDILKRIATDFGYRNYVELIHDITPVNFNTLKELGKKFLTQTETKYTTLLKKLEGYYLEEGSEPLQKSDITYIFKSNPFDKYFSDIELIPTIEDTLFRLGINILEQNNVTLSLDPKEGKAIKSFCCPVSIPDEIHLVLNPKGGIEDYQDSLHETGHCQHYAYTSKDLPFEYKRIGDKSVGEGYGYLFQQLIANELWIDKFLDMDEDTLTKYKVFIDGYNLYIIRRFCGKLLYELEIFSGPKEDKTLKEKYVKIMEEAVKVKVNPENYLLDLDIGFNTSNYLRAWIFESYLREYLVNNFGGLWFLKKESGDFLKNLWKSGSMYRTEEIVENIGFKDFNIDVMIKYFVI</sequence>
<organism evidence="1 2">
    <name type="scientific">Anaerobranca gottschalkii DSM 13577</name>
    <dbReference type="NCBI Taxonomy" id="1120990"/>
    <lineage>
        <taxon>Bacteria</taxon>
        <taxon>Bacillati</taxon>
        <taxon>Bacillota</taxon>
        <taxon>Clostridia</taxon>
        <taxon>Eubacteriales</taxon>
        <taxon>Proteinivoracaceae</taxon>
        <taxon>Anaerobranca</taxon>
    </lineage>
</organism>
<dbReference type="Gene3D" id="1.10.1370.30">
    <property type="match status" value="1"/>
</dbReference>
<reference evidence="2" key="1">
    <citation type="submission" date="2016-10" db="EMBL/GenBank/DDBJ databases">
        <authorList>
            <person name="Varghese N."/>
            <person name="Submissions S."/>
        </authorList>
    </citation>
    <scope>NUCLEOTIDE SEQUENCE [LARGE SCALE GENOMIC DNA]</scope>
    <source>
        <strain evidence="2">DSM 13577</strain>
    </source>
</reference>
<dbReference type="EMBL" id="FOIF01000013">
    <property type="protein sequence ID" value="SES85370.1"/>
    <property type="molecule type" value="Genomic_DNA"/>
</dbReference>
<dbReference type="RefSeq" id="WP_091349899.1">
    <property type="nucleotide sequence ID" value="NZ_FOIF01000013.1"/>
</dbReference>
<dbReference type="AlphaFoldDB" id="A0A1H9ZUD8"/>
<dbReference type="OrthoDB" id="9762795at2"/>
<proteinExistence type="predicted"/>
<evidence type="ECO:0000313" key="2">
    <source>
        <dbReference type="Proteomes" id="UP000243819"/>
    </source>
</evidence>
<dbReference type="Proteomes" id="UP000243819">
    <property type="component" value="Unassembled WGS sequence"/>
</dbReference>
<protein>
    <recommendedName>
        <fullName evidence="3">Oligoendopeptidase F</fullName>
    </recommendedName>
</protein>
<dbReference type="SUPFAM" id="SSF55486">
    <property type="entry name" value="Metalloproteases ('zincins'), catalytic domain"/>
    <property type="match status" value="1"/>
</dbReference>
<evidence type="ECO:0000313" key="1">
    <source>
        <dbReference type="EMBL" id="SES85370.1"/>
    </source>
</evidence>
<keyword evidence="2" id="KW-1185">Reference proteome</keyword>